<evidence type="ECO:0000313" key="2">
    <source>
        <dbReference type="EMBL" id="KAJ1373834.1"/>
    </source>
</evidence>
<proteinExistence type="predicted"/>
<keyword evidence="1" id="KW-0732">Signal</keyword>
<sequence length="89" mass="10380">MFLELVALVLFFITLCKIVDEDCKKRINSALINERNKYEVKEAVIKITDPVFVAPPPPREDPNMSKPRPRLCELEKSSQSEEFRLQFAR</sequence>
<name>A0AAD5WKC3_PARTN</name>
<evidence type="ECO:0000313" key="3">
    <source>
        <dbReference type="Proteomes" id="UP001196413"/>
    </source>
</evidence>
<evidence type="ECO:0000256" key="1">
    <source>
        <dbReference type="SAM" id="SignalP"/>
    </source>
</evidence>
<dbReference type="EMBL" id="JAHQIW010007353">
    <property type="protein sequence ID" value="KAJ1373834.1"/>
    <property type="molecule type" value="Genomic_DNA"/>
</dbReference>
<comment type="caution">
    <text evidence="2">The sequence shown here is derived from an EMBL/GenBank/DDBJ whole genome shotgun (WGS) entry which is preliminary data.</text>
</comment>
<reference evidence="2" key="1">
    <citation type="submission" date="2021-06" db="EMBL/GenBank/DDBJ databases">
        <title>Parelaphostrongylus tenuis whole genome reference sequence.</title>
        <authorList>
            <person name="Garwood T.J."/>
            <person name="Larsen P.A."/>
            <person name="Fountain-Jones N.M."/>
            <person name="Garbe J.R."/>
            <person name="Macchietto M.G."/>
            <person name="Kania S.A."/>
            <person name="Gerhold R.W."/>
            <person name="Richards J.E."/>
            <person name="Wolf T.M."/>
        </authorList>
    </citation>
    <scope>NUCLEOTIDE SEQUENCE</scope>
    <source>
        <strain evidence="2">MNPRO001-30</strain>
        <tissue evidence="2">Meninges</tissue>
    </source>
</reference>
<feature type="chain" id="PRO_5042206721" evidence="1">
    <location>
        <begin position="19"/>
        <end position="89"/>
    </location>
</feature>
<accession>A0AAD5WKC3</accession>
<dbReference type="AlphaFoldDB" id="A0AAD5WKC3"/>
<dbReference type="Proteomes" id="UP001196413">
    <property type="component" value="Unassembled WGS sequence"/>
</dbReference>
<protein>
    <submittedName>
        <fullName evidence="2">Uncharacterized protein</fullName>
    </submittedName>
</protein>
<organism evidence="2 3">
    <name type="scientific">Parelaphostrongylus tenuis</name>
    <name type="common">Meningeal worm</name>
    <dbReference type="NCBI Taxonomy" id="148309"/>
    <lineage>
        <taxon>Eukaryota</taxon>
        <taxon>Metazoa</taxon>
        <taxon>Ecdysozoa</taxon>
        <taxon>Nematoda</taxon>
        <taxon>Chromadorea</taxon>
        <taxon>Rhabditida</taxon>
        <taxon>Rhabditina</taxon>
        <taxon>Rhabditomorpha</taxon>
        <taxon>Strongyloidea</taxon>
        <taxon>Metastrongylidae</taxon>
        <taxon>Parelaphostrongylus</taxon>
    </lineage>
</organism>
<gene>
    <name evidence="2" type="ORF">KIN20_036359</name>
</gene>
<keyword evidence="3" id="KW-1185">Reference proteome</keyword>
<feature type="signal peptide" evidence="1">
    <location>
        <begin position="1"/>
        <end position="18"/>
    </location>
</feature>